<keyword evidence="1" id="KW-0479">Metal-binding</keyword>
<dbReference type="Proteomes" id="UP000176198">
    <property type="component" value="Unassembled WGS sequence"/>
</dbReference>
<name>A0A1F7WHN2_9BACT</name>
<dbReference type="GO" id="GO:0016857">
    <property type="term" value="F:racemase and epimerase activity, acting on carbohydrates and derivatives"/>
    <property type="evidence" value="ECO:0007669"/>
    <property type="project" value="InterPro"/>
</dbReference>
<dbReference type="GO" id="GO:0005975">
    <property type="term" value="P:carbohydrate metabolic process"/>
    <property type="evidence" value="ECO:0007669"/>
    <property type="project" value="InterPro"/>
</dbReference>
<dbReference type="Pfam" id="PF00834">
    <property type="entry name" value="Ribul_P_3_epim"/>
    <property type="match status" value="1"/>
</dbReference>
<sequence length="211" mass="23343">MIEVVPSIPTNNPEELNRAFEQTEGVTERISIDIIDGKFANNKTIDPSIVGDIETDLKIDFQLMVVEPINWVERCIRGQADRIIGHVEHMSDQIAFIGKVQEAGLLVGLGINMETPVGKIDKSLINSLDVVLLMSIDRVGFGGEKFDDAVFKKIQELNEIRKNDTTPFRIHIDGGVVPDKMDKLKKLGVDEVSIGTRIFAGDLAGNLANYK</sequence>
<dbReference type="InterPro" id="IPR000056">
    <property type="entry name" value="Ribul_P_3_epim-like"/>
</dbReference>
<evidence type="ECO:0000256" key="2">
    <source>
        <dbReference type="ARBA" id="ARBA00023235"/>
    </source>
</evidence>
<keyword evidence="2" id="KW-0413">Isomerase</keyword>
<evidence type="ECO:0000256" key="1">
    <source>
        <dbReference type="ARBA" id="ARBA00022723"/>
    </source>
</evidence>
<dbReference type="AlphaFoldDB" id="A0A1F7WHN2"/>
<proteinExistence type="predicted"/>
<dbReference type="GO" id="GO:0046872">
    <property type="term" value="F:metal ion binding"/>
    <property type="evidence" value="ECO:0007669"/>
    <property type="project" value="UniProtKB-KW"/>
</dbReference>
<dbReference type="STRING" id="1802471.A2115_01030"/>
<dbReference type="InterPro" id="IPR013785">
    <property type="entry name" value="Aldolase_TIM"/>
</dbReference>
<dbReference type="EMBL" id="MGFJ01000025">
    <property type="protein sequence ID" value="OGM02311.1"/>
    <property type="molecule type" value="Genomic_DNA"/>
</dbReference>
<organism evidence="3 4">
    <name type="scientific">Candidatus Woesebacteria bacterium GWA1_41_8</name>
    <dbReference type="NCBI Taxonomy" id="1802471"/>
    <lineage>
        <taxon>Bacteria</taxon>
        <taxon>Candidatus Woeseibacteriota</taxon>
    </lineage>
</organism>
<dbReference type="Gene3D" id="3.20.20.70">
    <property type="entry name" value="Aldolase class I"/>
    <property type="match status" value="1"/>
</dbReference>
<protein>
    <recommendedName>
        <fullName evidence="5">Ribulose-phosphate 3-epimerase</fullName>
    </recommendedName>
</protein>
<gene>
    <name evidence="3" type="ORF">A2115_01030</name>
</gene>
<evidence type="ECO:0000313" key="3">
    <source>
        <dbReference type="EMBL" id="OGM02311.1"/>
    </source>
</evidence>
<evidence type="ECO:0008006" key="5">
    <source>
        <dbReference type="Google" id="ProtNLM"/>
    </source>
</evidence>
<dbReference type="PANTHER" id="PTHR11749">
    <property type="entry name" value="RIBULOSE-5-PHOSPHATE-3-EPIMERASE"/>
    <property type="match status" value="1"/>
</dbReference>
<accession>A0A1F7WHN2</accession>
<dbReference type="InterPro" id="IPR011060">
    <property type="entry name" value="RibuloseP-bd_barrel"/>
</dbReference>
<evidence type="ECO:0000313" key="4">
    <source>
        <dbReference type="Proteomes" id="UP000176198"/>
    </source>
</evidence>
<dbReference type="SUPFAM" id="SSF51366">
    <property type="entry name" value="Ribulose-phoshate binding barrel"/>
    <property type="match status" value="1"/>
</dbReference>
<reference evidence="3 4" key="1">
    <citation type="journal article" date="2016" name="Nat. Commun.">
        <title>Thousands of microbial genomes shed light on interconnected biogeochemical processes in an aquifer system.</title>
        <authorList>
            <person name="Anantharaman K."/>
            <person name="Brown C.T."/>
            <person name="Hug L.A."/>
            <person name="Sharon I."/>
            <person name="Castelle C.J."/>
            <person name="Probst A.J."/>
            <person name="Thomas B.C."/>
            <person name="Singh A."/>
            <person name="Wilkins M.J."/>
            <person name="Karaoz U."/>
            <person name="Brodie E.L."/>
            <person name="Williams K.H."/>
            <person name="Hubbard S.S."/>
            <person name="Banfield J.F."/>
        </authorList>
    </citation>
    <scope>NUCLEOTIDE SEQUENCE [LARGE SCALE GENOMIC DNA]</scope>
</reference>
<comment type="caution">
    <text evidence="3">The sequence shown here is derived from an EMBL/GenBank/DDBJ whole genome shotgun (WGS) entry which is preliminary data.</text>
</comment>